<feature type="transmembrane region" description="Helical" evidence="7">
    <location>
        <begin position="154"/>
        <end position="175"/>
    </location>
</feature>
<accession>A0ABQ6FIN0</accession>
<protein>
    <submittedName>
        <fullName evidence="9">ABC transporter permease</fullName>
    </submittedName>
</protein>
<evidence type="ECO:0000313" key="10">
    <source>
        <dbReference type="Proteomes" id="UP001344906"/>
    </source>
</evidence>
<keyword evidence="6 7" id="KW-0472">Membrane</keyword>
<name>A0ABQ6FIN0_9CHLR</name>
<keyword evidence="2 7" id="KW-0813">Transport</keyword>
<dbReference type="InterPro" id="IPR035906">
    <property type="entry name" value="MetI-like_sf"/>
</dbReference>
<dbReference type="RefSeq" id="WP_338247714.1">
    <property type="nucleotide sequence ID" value="NZ_BSRI01000001.1"/>
</dbReference>
<feature type="transmembrane region" description="Helical" evidence="7">
    <location>
        <begin position="123"/>
        <end position="142"/>
    </location>
</feature>
<evidence type="ECO:0000256" key="5">
    <source>
        <dbReference type="ARBA" id="ARBA00022989"/>
    </source>
</evidence>
<comment type="similarity">
    <text evidence="7">Belongs to the binding-protein-dependent transport system permease family.</text>
</comment>
<gene>
    <name evidence="9" type="ORF">KDH_08480</name>
</gene>
<organism evidence="9 10">
    <name type="scientific">Dictyobacter halimunensis</name>
    <dbReference type="NCBI Taxonomy" id="3026934"/>
    <lineage>
        <taxon>Bacteria</taxon>
        <taxon>Bacillati</taxon>
        <taxon>Chloroflexota</taxon>
        <taxon>Ktedonobacteria</taxon>
        <taxon>Ktedonobacterales</taxon>
        <taxon>Dictyobacteraceae</taxon>
        <taxon>Dictyobacter</taxon>
    </lineage>
</organism>
<dbReference type="InterPro" id="IPR051393">
    <property type="entry name" value="ABC_transporter_permease"/>
</dbReference>
<feature type="transmembrane region" description="Helical" evidence="7">
    <location>
        <begin position="256"/>
        <end position="275"/>
    </location>
</feature>
<sequence length="345" mass="39206">MKRVQKFLHTHTKKTGVIFMAKARSLDGLKTLSENRRRATSGPPAGKQRMRKSWLRILMPYLWILPALLLYGTFKLYPLINGIWLSLLNWDGIDDPVFIGLHNFQRMFSDDQLGVALWHNVEYAFGSVIGKIVLSLLLAVLINQQLRGRGIYRTVLFMPVVMSFVVVALLWAWLYNYQFGLINNLFHILGLGFLSQDWLGNPKLSLWSEIAVDIWKWYGFHMVIFLSGLQTIPTELYEAALVDGASRLDQFFHITLPLLQPVMVINVTIALAGAFNTFDIPYLMTQGGPGNATLVLGLHIYQQAFQFNRLGYGSALSYALFILVSVVVLLQLKFMLPRQSSEGNH</sequence>
<proteinExistence type="inferred from homology"/>
<dbReference type="CDD" id="cd06261">
    <property type="entry name" value="TM_PBP2"/>
    <property type="match status" value="1"/>
</dbReference>
<evidence type="ECO:0000256" key="6">
    <source>
        <dbReference type="ARBA" id="ARBA00023136"/>
    </source>
</evidence>
<dbReference type="PANTHER" id="PTHR30193">
    <property type="entry name" value="ABC TRANSPORTER PERMEASE PROTEIN"/>
    <property type="match status" value="1"/>
</dbReference>
<keyword evidence="5 7" id="KW-1133">Transmembrane helix</keyword>
<dbReference type="PANTHER" id="PTHR30193:SF37">
    <property type="entry name" value="INNER MEMBRANE ABC TRANSPORTER PERMEASE PROTEIN YCJO"/>
    <property type="match status" value="1"/>
</dbReference>
<keyword evidence="3" id="KW-1003">Cell membrane</keyword>
<dbReference type="Pfam" id="PF00528">
    <property type="entry name" value="BPD_transp_1"/>
    <property type="match status" value="1"/>
</dbReference>
<dbReference type="PROSITE" id="PS50928">
    <property type="entry name" value="ABC_TM1"/>
    <property type="match status" value="1"/>
</dbReference>
<evidence type="ECO:0000256" key="1">
    <source>
        <dbReference type="ARBA" id="ARBA00004651"/>
    </source>
</evidence>
<feature type="domain" description="ABC transmembrane type-1" evidence="8">
    <location>
        <begin position="117"/>
        <end position="333"/>
    </location>
</feature>
<comment type="subcellular location">
    <subcellularLocation>
        <location evidence="1 7">Cell membrane</location>
        <topology evidence="1 7">Multi-pass membrane protein</topology>
    </subcellularLocation>
</comment>
<dbReference type="Gene3D" id="1.10.3720.10">
    <property type="entry name" value="MetI-like"/>
    <property type="match status" value="1"/>
</dbReference>
<evidence type="ECO:0000259" key="8">
    <source>
        <dbReference type="PROSITE" id="PS50928"/>
    </source>
</evidence>
<feature type="transmembrane region" description="Helical" evidence="7">
    <location>
        <begin position="57"/>
        <end position="80"/>
    </location>
</feature>
<evidence type="ECO:0000256" key="3">
    <source>
        <dbReference type="ARBA" id="ARBA00022475"/>
    </source>
</evidence>
<dbReference type="InterPro" id="IPR000515">
    <property type="entry name" value="MetI-like"/>
</dbReference>
<dbReference type="Proteomes" id="UP001344906">
    <property type="component" value="Unassembled WGS sequence"/>
</dbReference>
<keyword evidence="10" id="KW-1185">Reference proteome</keyword>
<feature type="transmembrane region" description="Helical" evidence="7">
    <location>
        <begin position="315"/>
        <end position="336"/>
    </location>
</feature>
<comment type="caution">
    <text evidence="9">The sequence shown here is derived from an EMBL/GenBank/DDBJ whole genome shotgun (WGS) entry which is preliminary data.</text>
</comment>
<reference evidence="9 10" key="1">
    <citation type="submission" date="2023-02" db="EMBL/GenBank/DDBJ databases">
        <title>Dictyobacter halimunensis sp. nov., a new member of the class Ktedonobacteria from forest soil in a geothermal area.</title>
        <authorList>
            <person name="Rachmania M.K."/>
            <person name="Ningsih F."/>
            <person name="Sakai Y."/>
            <person name="Yabe S."/>
            <person name="Yokota A."/>
            <person name="Sjamsuridzal W."/>
        </authorList>
    </citation>
    <scope>NUCLEOTIDE SEQUENCE [LARGE SCALE GENOMIC DNA]</scope>
    <source>
        <strain evidence="9 10">S3.2.2.5</strain>
    </source>
</reference>
<keyword evidence="4 7" id="KW-0812">Transmembrane</keyword>
<dbReference type="EMBL" id="BSRI01000001">
    <property type="protein sequence ID" value="GLV53998.1"/>
    <property type="molecule type" value="Genomic_DNA"/>
</dbReference>
<evidence type="ECO:0000313" key="9">
    <source>
        <dbReference type="EMBL" id="GLV53998.1"/>
    </source>
</evidence>
<dbReference type="SUPFAM" id="SSF161098">
    <property type="entry name" value="MetI-like"/>
    <property type="match status" value="1"/>
</dbReference>
<evidence type="ECO:0000256" key="7">
    <source>
        <dbReference type="RuleBase" id="RU363032"/>
    </source>
</evidence>
<evidence type="ECO:0000256" key="4">
    <source>
        <dbReference type="ARBA" id="ARBA00022692"/>
    </source>
</evidence>
<evidence type="ECO:0000256" key="2">
    <source>
        <dbReference type="ARBA" id="ARBA00022448"/>
    </source>
</evidence>